<dbReference type="AlphaFoldDB" id="A0A1T5B8Y2"/>
<reference evidence="11" key="1">
    <citation type="submission" date="2017-02" db="EMBL/GenBank/DDBJ databases">
        <authorList>
            <person name="Varghese N."/>
            <person name="Submissions S."/>
        </authorList>
    </citation>
    <scope>NUCLEOTIDE SEQUENCE [LARGE SCALE GENOMIC DNA]</scope>
    <source>
        <strain evidence="11">R11H</strain>
    </source>
</reference>
<dbReference type="PANTHER" id="PTHR23063:SF52">
    <property type="entry name" value="LYSOPHOSPHATIDYLCHOLINE ACYLTRANSFERASE"/>
    <property type="match status" value="1"/>
</dbReference>
<dbReference type="GO" id="GO:0006629">
    <property type="term" value="P:lipid metabolic process"/>
    <property type="evidence" value="ECO:0007669"/>
    <property type="project" value="UniProtKB-KW"/>
</dbReference>
<dbReference type="RefSeq" id="WP_245798650.1">
    <property type="nucleotide sequence ID" value="NZ_FUYP01000006.1"/>
</dbReference>
<keyword evidence="5" id="KW-0443">Lipid metabolism</keyword>
<dbReference type="EMBL" id="FUYP01000006">
    <property type="protein sequence ID" value="SKB43731.1"/>
    <property type="molecule type" value="Genomic_DNA"/>
</dbReference>
<dbReference type="SUPFAM" id="SSF69593">
    <property type="entry name" value="Glycerol-3-phosphate (1)-acyltransferase"/>
    <property type="match status" value="1"/>
</dbReference>
<dbReference type="Pfam" id="PF01553">
    <property type="entry name" value="Acyltransferase"/>
    <property type="match status" value="1"/>
</dbReference>
<accession>A0A1T5B8Y2</accession>
<feature type="domain" description="Phospholipid/glycerol acyltransferase" evidence="9">
    <location>
        <begin position="76"/>
        <end position="190"/>
    </location>
</feature>
<gene>
    <name evidence="10" type="ORF">SAMN06295937_10069</name>
</gene>
<keyword evidence="7 10" id="KW-0012">Acyltransferase</keyword>
<keyword evidence="6 8" id="KW-0472">Membrane</keyword>
<dbReference type="Proteomes" id="UP000190044">
    <property type="component" value="Unassembled WGS sequence"/>
</dbReference>
<dbReference type="SMART" id="SM00563">
    <property type="entry name" value="PlsC"/>
    <property type="match status" value="1"/>
</dbReference>
<evidence type="ECO:0000256" key="3">
    <source>
        <dbReference type="ARBA" id="ARBA00022692"/>
    </source>
</evidence>
<proteinExistence type="predicted"/>
<protein>
    <submittedName>
        <fullName evidence="10">Lyso-ornithine lipid acyltransferase</fullName>
    </submittedName>
</protein>
<keyword evidence="3 8" id="KW-0812">Transmembrane</keyword>
<name>A0A1T5B8Y2_9SPHN</name>
<keyword evidence="4 8" id="KW-1133">Transmembrane helix</keyword>
<evidence type="ECO:0000313" key="11">
    <source>
        <dbReference type="Proteomes" id="UP000190044"/>
    </source>
</evidence>
<organism evidence="10 11">
    <name type="scientific">Sphingopyxis flava</name>
    <dbReference type="NCBI Taxonomy" id="1507287"/>
    <lineage>
        <taxon>Bacteria</taxon>
        <taxon>Pseudomonadati</taxon>
        <taxon>Pseudomonadota</taxon>
        <taxon>Alphaproteobacteria</taxon>
        <taxon>Sphingomonadales</taxon>
        <taxon>Sphingomonadaceae</taxon>
        <taxon>Sphingopyxis</taxon>
    </lineage>
</organism>
<evidence type="ECO:0000256" key="1">
    <source>
        <dbReference type="ARBA" id="ARBA00004370"/>
    </source>
</evidence>
<evidence type="ECO:0000256" key="6">
    <source>
        <dbReference type="ARBA" id="ARBA00023136"/>
    </source>
</evidence>
<evidence type="ECO:0000313" key="10">
    <source>
        <dbReference type="EMBL" id="SKB43731.1"/>
    </source>
</evidence>
<sequence length="265" mass="29131">MVSPSIASATDRAPITWRLVLRLALMVLALLFLIVPHLCYRAVGRPSPMVMAFLNAAGWIGGLRIRTTGTRLRRDVLFVANHVSWLDILALGGAARSAFVSKAEVETTPLVGWLADQNHTIYVQREAKREIHNQASELRSALARGRPVTLFPEGTTGPGDGLLPFRASLLQAVIPTPPRLQVQPVFLDYGEEAPDIAWLDPESGLDNFKRLLARRRPILLTIHYLDPLPDEVEADRKALADAARAAIAARMEEAARSSATARDRL</sequence>
<evidence type="ECO:0000256" key="2">
    <source>
        <dbReference type="ARBA" id="ARBA00022679"/>
    </source>
</evidence>
<dbReference type="GO" id="GO:0016746">
    <property type="term" value="F:acyltransferase activity"/>
    <property type="evidence" value="ECO:0007669"/>
    <property type="project" value="UniProtKB-KW"/>
</dbReference>
<dbReference type="GO" id="GO:0016020">
    <property type="term" value="C:membrane"/>
    <property type="evidence" value="ECO:0007669"/>
    <property type="project" value="UniProtKB-SubCell"/>
</dbReference>
<evidence type="ECO:0000256" key="8">
    <source>
        <dbReference type="SAM" id="Phobius"/>
    </source>
</evidence>
<keyword evidence="11" id="KW-1185">Reference proteome</keyword>
<evidence type="ECO:0000259" key="9">
    <source>
        <dbReference type="SMART" id="SM00563"/>
    </source>
</evidence>
<evidence type="ECO:0000256" key="5">
    <source>
        <dbReference type="ARBA" id="ARBA00023098"/>
    </source>
</evidence>
<keyword evidence="2 10" id="KW-0808">Transferase</keyword>
<comment type="subcellular location">
    <subcellularLocation>
        <location evidence="1">Membrane</location>
    </subcellularLocation>
</comment>
<feature type="transmembrane region" description="Helical" evidence="8">
    <location>
        <begin position="49"/>
        <end position="65"/>
    </location>
</feature>
<evidence type="ECO:0000256" key="4">
    <source>
        <dbReference type="ARBA" id="ARBA00022989"/>
    </source>
</evidence>
<dbReference type="PANTHER" id="PTHR23063">
    <property type="entry name" value="PHOSPHOLIPID ACYLTRANSFERASE"/>
    <property type="match status" value="1"/>
</dbReference>
<dbReference type="CDD" id="cd07989">
    <property type="entry name" value="LPLAT_AGPAT-like"/>
    <property type="match status" value="1"/>
</dbReference>
<dbReference type="InterPro" id="IPR002123">
    <property type="entry name" value="Plipid/glycerol_acylTrfase"/>
</dbReference>
<feature type="transmembrane region" description="Helical" evidence="8">
    <location>
        <begin position="20"/>
        <end position="43"/>
    </location>
</feature>
<evidence type="ECO:0000256" key="7">
    <source>
        <dbReference type="ARBA" id="ARBA00023315"/>
    </source>
</evidence>